<dbReference type="AlphaFoldDB" id="A0A7C4CDT0"/>
<dbReference type="EMBL" id="DSZY01000029">
    <property type="protein sequence ID" value="HGU40779.1"/>
    <property type="molecule type" value="Genomic_DNA"/>
</dbReference>
<dbReference type="PANTHER" id="PTHR47245">
    <property type="entry name" value="PEPTIDYLPROLYL ISOMERASE"/>
    <property type="match status" value="1"/>
</dbReference>
<gene>
    <name evidence="3" type="ORF">ENT77_06235</name>
</gene>
<reference evidence="3" key="1">
    <citation type="journal article" date="2020" name="mSystems">
        <title>Genome- and Community-Level Interaction Insights into Carbon Utilization and Element Cycling Functions of Hydrothermarchaeota in Hydrothermal Sediment.</title>
        <authorList>
            <person name="Zhou Z."/>
            <person name="Liu Y."/>
            <person name="Xu W."/>
            <person name="Pan J."/>
            <person name="Luo Z.H."/>
            <person name="Li M."/>
        </authorList>
    </citation>
    <scope>NUCLEOTIDE SEQUENCE [LARGE SCALE GENOMIC DNA]</scope>
    <source>
        <strain evidence="3">SpSt-609</strain>
    </source>
</reference>
<organism evidence="3">
    <name type="scientific">Fervidobacterium thailandense</name>
    <dbReference type="NCBI Taxonomy" id="1008305"/>
    <lineage>
        <taxon>Bacteria</taxon>
        <taxon>Thermotogati</taxon>
        <taxon>Thermotogota</taxon>
        <taxon>Thermotogae</taxon>
        <taxon>Thermotogales</taxon>
        <taxon>Fervidobacteriaceae</taxon>
        <taxon>Fervidobacterium</taxon>
    </lineage>
</organism>
<dbReference type="Pfam" id="PF13145">
    <property type="entry name" value="Rotamase_2"/>
    <property type="match status" value="1"/>
</dbReference>
<feature type="domain" description="PpiC" evidence="2">
    <location>
        <begin position="168"/>
        <end position="287"/>
    </location>
</feature>
<keyword evidence="1" id="KW-0732">Signal</keyword>
<accession>A0A7C4CDT0</accession>
<sequence>MKRFFVPLFLALFLVLGGQSLAQSDIVAVVNGRMITIDEWNREANVQKLLMEIKATNEVFYDILVNTQEGQRVLDLYKLKVLDVYIRKILFIQLAQSLNVGPRDEDVKQDVDGEIAKMLADLKMTEQQLDEYLIQLGMGKLEDYKQKLYIQRAYSLSLANVYLYFLRPSEDEIKRYYEQNRARFTTPTTYELILFRVKDQTTAESIRQDLLKTNVGSEVAQKYGITEFIDDTVVQDDTSKIPQGVWAYIKNAVRGVPITFTVGTDRYVLKVKNVKLGGTKALEQARDEIIKELTTQRQQSANEAVKKAFDEFVSKSKIELRIRK</sequence>
<evidence type="ECO:0000313" key="3">
    <source>
        <dbReference type="EMBL" id="HGU40779.1"/>
    </source>
</evidence>
<dbReference type="SUPFAM" id="SSF109998">
    <property type="entry name" value="Triger factor/SurA peptide-binding domain-like"/>
    <property type="match status" value="1"/>
</dbReference>
<protein>
    <submittedName>
        <fullName evidence="3">Peptidyl-prolyl cis-trans isomerase</fullName>
    </submittedName>
</protein>
<dbReference type="Gene3D" id="3.10.50.40">
    <property type="match status" value="1"/>
</dbReference>
<dbReference type="InterPro" id="IPR050245">
    <property type="entry name" value="PrsA_foldase"/>
</dbReference>
<dbReference type="PANTHER" id="PTHR47245:SF2">
    <property type="entry name" value="PEPTIDYL-PROLYL CIS-TRANS ISOMERASE HP_0175-RELATED"/>
    <property type="match status" value="1"/>
</dbReference>
<evidence type="ECO:0000259" key="2">
    <source>
        <dbReference type="Pfam" id="PF13145"/>
    </source>
</evidence>
<evidence type="ECO:0000256" key="1">
    <source>
        <dbReference type="SAM" id="SignalP"/>
    </source>
</evidence>
<name>A0A7C4CDT0_9BACT</name>
<dbReference type="InterPro" id="IPR027304">
    <property type="entry name" value="Trigger_fact/SurA_dom_sf"/>
</dbReference>
<dbReference type="GO" id="GO:0003755">
    <property type="term" value="F:peptidyl-prolyl cis-trans isomerase activity"/>
    <property type="evidence" value="ECO:0007669"/>
    <property type="project" value="InterPro"/>
</dbReference>
<keyword evidence="3" id="KW-0413">Isomerase</keyword>
<dbReference type="InterPro" id="IPR000297">
    <property type="entry name" value="PPIase_PpiC"/>
</dbReference>
<comment type="caution">
    <text evidence="3">The sequence shown here is derived from an EMBL/GenBank/DDBJ whole genome shotgun (WGS) entry which is preliminary data.</text>
</comment>
<feature type="chain" id="PRO_5030162303" evidence="1">
    <location>
        <begin position="23"/>
        <end position="324"/>
    </location>
</feature>
<feature type="signal peptide" evidence="1">
    <location>
        <begin position="1"/>
        <end position="22"/>
    </location>
</feature>
<dbReference type="Gene3D" id="1.10.4030.10">
    <property type="entry name" value="Porin chaperone SurA, peptide-binding domain"/>
    <property type="match status" value="1"/>
</dbReference>
<dbReference type="InterPro" id="IPR046357">
    <property type="entry name" value="PPIase_dom_sf"/>
</dbReference>
<proteinExistence type="predicted"/>